<keyword evidence="4" id="KW-0547">Nucleotide-binding</keyword>
<name>A0A6I1GHU6_9BIFI</name>
<dbReference type="Pfam" id="PF00005">
    <property type="entry name" value="ABC_tran"/>
    <property type="match status" value="1"/>
</dbReference>
<dbReference type="RefSeq" id="WP_226836026.1">
    <property type="nucleotide sequence ID" value="NZ_JBHSKZ010000006.1"/>
</dbReference>
<dbReference type="InterPro" id="IPR050763">
    <property type="entry name" value="ABC_transporter_ATP-binding"/>
</dbReference>
<dbReference type="SMART" id="SM00382">
    <property type="entry name" value="AAA"/>
    <property type="match status" value="1"/>
</dbReference>
<evidence type="ECO:0000313" key="8">
    <source>
        <dbReference type="EMBL" id="KAB7790232.1"/>
    </source>
</evidence>
<comment type="subcellular location">
    <subcellularLocation>
        <location evidence="1">Cell membrane</location>
        <topology evidence="1">Peripheral membrane protein</topology>
    </subcellularLocation>
</comment>
<reference evidence="8 9" key="1">
    <citation type="submission" date="2019-09" db="EMBL/GenBank/DDBJ databases">
        <title>Characterization of the phylogenetic diversity of two novel species belonging to the genus Bifidobacterium: Bifidobacterium cebidarum sp. nov. and Bifidobacterium leontopitheci sp. nov.</title>
        <authorList>
            <person name="Lugli G.A."/>
            <person name="Duranti S."/>
            <person name="Milani C."/>
            <person name="Turroni F."/>
            <person name="Ventura M."/>
        </authorList>
    </citation>
    <scope>NUCLEOTIDE SEQUENCE [LARGE SCALE GENOMIC DNA]</scope>
    <source>
        <strain evidence="8 9">LMG 31471</strain>
    </source>
</reference>
<evidence type="ECO:0000256" key="6">
    <source>
        <dbReference type="ARBA" id="ARBA00023251"/>
    </source>
</evidence>
<keyword evidence="5 8" id="KW-0067">ATP-binding</keyword>
<dbReference type="PROSITE" id="PS50893">
    <property type="entry name" value="ABC_TRANSPORTER_2"/>
    <property type="match status" value="1"/>
</dbReference>
<dbReference type="SUPFAM" id="SSF52540">
    <property type="entry name" value="P-loop containing nucleoside triphosphate hydrolases"/>
    <property type="match status" value="1"/>
</dbReference>
<evidence type="ECO:0000256" key="4">
    <source>
        <dbReference type="ARBA" id="ARBA00022741"/>
    </source>
</evidence>
<dbReference type="InterPro" id="IPR003593">
    <property type="entry name" value="AAA+_ATPase"/>
</dbReference>
<accession>A0A6I1GHU6</accession>
<evidence type="ECO:0000259" key="7">
    <source>
        <dbReference type="PROSITE" id="PS50893"/>
    </source>
</evidence>
<evidence type="ECO:0000313" key="9">
    <source>
        <dbReference type="Proteomes" id="UP000441772"/>
    </source>
</evidence>
<comment type="similarity">
    <text evidence="2">Belongs to the ABC transporter superfamily.</text>
</comment>
<keyword evidence="9" id="KW-1185">Reference proteome</keyword>
<dbReference type="GO" id="GO:0016887">
    <property type="term" value="F:ATP hydrolysis activity"/>
    <property type="evidence" value="ECO:0007669"/>
    <property type="project" value="InterPro"/>
</dbReference>
<dbReference type="InterPro" id="IPR027417">
    <property type="entry name" value="P-loop_NTPase"/>
</dbReference>
<dbReference type="AlphaFoldDB" id="A0A6I1GHU6"/>
<gene>
    <name evidence="8" type="ORF">F7D09_1225</name>
</gene>
<dbReference type="PANTHER" id="PTHR42711:SF5">
    <property type="entry name" value="ABC TRANSPORTER ATP-BINDING PROTEIN NATA"/>
    <property type="match status" value="1"/>
</dbReference>
<sequence length="275" mass="30028">MTVMSSTRNVSNAAPHAAQLSISSVSKSYGDVHALMSVSLTVPAGRIVGVLGPNGAGKSTLLHTACGLLEPDAGDVLFQGAPIRTLGPKLYNHLSCVLEDSALTYMFLPGWENLYYQGALYGLSRRRTRERCLPMIRLLGLERHMGKRVGDWSRGTQQKLALVTAMIPRPQVLILDEPTLGLDVVSKRDFMRTVRQLADEGTAVLLASHQSEVIEQLADDVLLIEHGHALWSGPYDRFIADHSQGGGPEPLETILLRIFDADTGDDDDEDDEDNE</sequence>
<keyword evidence="6" id="KW-0046">Antibiotic resistance</keyword>
<dbReference type="Gene3D" id="3.40.50.300">
    <property type="entry name" value="P-loop containing nucleotide triphosphate hydrolases"/>
    <property type="match status" value="1"/>
</dbReference>
<dbReference type="Proteomes" id="UP000441772">
    <property type="component" value="Unassembled WGS sequence"/>
</dbReference>
<evidence type="ECO:0000256" key="5">
    <source>
        <dbReference type="ARBA" id="ARBA00022840"/>
    </source>
</evidence>
<dbReference type="GO" id="GO:0005524">
    <property type="term" value="F:ATP binding"/>
    <property type="evidence" value="ECO:0007669"/>
    <property type="project" value="UniProtKB-KW"/>
</dbReference>
<dbReference type="EMBL" id="WBVT01000017">
    <property type="protein sequence ID" value="KAB7790232.1"/>
    <property type="molecule type" value="Genomic_DNA"/>
</dbReference>
<proteinExistence type="inferred from homology"/>
<feature type="domain" description="ABC transporter" evidence="7">
    <location>
        <begin position="20"/>
        <end position="251"/>
    </location>
</feature>
<dbReference type="CDD" id="cd03230">
    <property type="entry name" value="ABC_DR_subfamily_A"/>
    <property type="match status" value="1"/>
</dbReference>
<dbReference type="GO" id="GO:0046677">
    <property type="term" value="P:response to antibiotic"/>
    <property type="evidence" value="ECO:0007669"/>
    <property type="project" value="UniProtKB-KW"/>
</dbReference>
<comment type="caution">
    <text evidence="8">The sequence shown here is derived from an EMBL/GenBank/DDBJ whole genome shotgun (WGS) entry which is preliminary data.</text>
</comment>
<dbReference type="PANTHER" id="PTHR42711">
    <property type="entry name" value="ABC TRANSPORTER ATP-BINDING PROTEIN"/>
    <property type="match status" value="1"/>
</dbReference>
<keyword evidence="3" id="KW-0813">Transport</keyword>
<evidence type="ECO:0000256" key="1">
    <source>
        <dbReference type="ARBA" id="ARBA00004202"/>
    </source>
</evidence>
<dbReference type="InterPro" id="IPR003439">
    <property type="entry name" value="ABC_transporter-like_ATP-bd"/>
</dbReference>
<protein>
    <submittedName>
        <fullName evidence="8">Daunorubicin ABC transporter ATP-binding protein</fullName>
    </submittedName>
</protein>
<organism evidence="8 9">
    <name type="scientific">Bifidobacterium leontopitheci</name>
    <dbReference type="NCBI Taxonomy" id="2650774"/>
    <lineage>
        <taxon>Bacteria</taxon>
        <taxon>Bacillati</taxon>
        <taxon>Actinomycetota</taxon>
        <taxon>Actinomycetes</taxon>
        <taxon>Bifidobacteriales</taxon>
        <taxon>Bifidobacteriaceae</taxon>
        <taxon>Bifidobacterium</taxon>
    </lineage>
</organism>
<evidence type="ECO:0000256" key="2">
    <source>
        <dbReference type="ARBA" id="ARBA00005417"/>
    </source>
</evidence>
<evidence type="ECO:0000256" key="3">
    <source>
        <dbReference type="ARBA" id="ARBA00022448"/>
    </source>
</evidence>
<dbReference type="GO" id="GO:0005886">
    <property type="term" value="C:plasma membrane"/>
    <property type="evidence" value="ECO:0007669"/>
    <property type="project" value="UniProtKB-SubCell"/>
</dbReference>